<dbReference type="InterPro" id="IPR039904">
    <property type="entry name" value="TRANK1"/>
</dbReference>
<dbReference type="Pfam" id="PF13087">
    <property type="entry name" value="AAA_12"/>
    <property type="match status" value="1"/>
</dbReference>
<dbReference type="Pfam" id="PF13086">
    <property type="entry name" value="AAA_11"/>
    <property type="match status" value="1"/>
</dbReference>
<protein>
    <recommendedName>
        <fullName evidence="7">UvrD-like helicase ATP-binding domain-containing protein</fullName>
    </recommendedName>
</protein>
<evidence type="ECO:0000256" key="6">
    <source>
        <dbReference type="SAM" id="MobiDB-lite"/>
    </source>
</evidence>
<dbReference type="GO" id="GO:0005694">
    <property type="term" value="C:chromosome"/>
    <property type="evidence" value="ECO:0007669"/>
    <property type="project" value="UniProtKB-ARBA"/>
</dbReference>
<keyword evidence="1 5" id="KW-0547">Nucleotide-binding</keyword>
<dbReference type="FunFam" id="3.40.50.300:FF:000326">
    <property type="entry name" value="P-loop containing nucleoside triphosphate hydrolase"/>
    <property type="match status" value="1"/>
</dbReference>
<dbReference type="RefSeq" id="XP_016447625.1">
    <property type="nucleotide sequence ID" value="XM_016592139.1"/>
</dbReference>
<dbReference type="STRING" id="4097.A0A1S3Y6B4"/>
<evidence type="ECO:0000256" key="3">
    <source>
        <dbReference type="ARBA" id="ARBA00022806"/>
    </source>
</evidence>
<dbReference type="InterPro" id="IPR041677">
    <property type="entry name" value="DNA2/NAM7_AAA_11"/>
</dbReference>
<gene>
    <name evidence="8" type="primary">LOC107772650</name>
</gene>
<dbReference type="PROSITE" id="PS51198">
    <property type="entry name" value="UVRD_HELICASE_ATP_BIND"/>
    <property type="match status" value="1"/>
</dbReference>
<dbReference type="InterPro" id="IPR041679">
    <property type="entry name" value="DNA2/NAM7-like_C"/>
</dbReference>
<evidence type="ECO:0000256" key="1">
    <source>
        <dbReference type="ARBA" id="ARBA00022741"/>
    </source>
</evidence>
<reference evidence="8" key="1">
    <citation type="submission" date="2025-08" db="UniProtKB">
        <authorList>
            <consortium name="RefSeq"/>
        </authorList>
    </citation>
    <scope>IDENTIFICATION</scope>
</reference>
<dbReference type="SUPFAM" id="SSF52540">
    <property type="entry name" value="P-loop containing nucleoside triphosphate hydrolases"/>
    <property type="match status" value="2"/>
</dbReference>
<evidence type="ECO:0000256" key="5">
    <source>
        <dbReference type="PROSITE-ProRule" id="PRU00560"/>
    </source>
</evidence>
<dbReference type="OrthoDB" id="3156807at2759"/>
<dbReference type="GO" id="GO:0005524">
    <property type="term" value="F:ATP binding"/>
    <property type="evidence" value="ECO:0007669"/>
    <property type="project" value="UniProtKB-UniRule"/>
</dbReference>
<feature type="region of interest" description="Disordered" evidence="6">
    <location>
        <begin position="2704"/>
        <end position="2733"/>
    </location>
</feature>
<dbReference type="Pfam" id="PF20073">
    <property type="entry name" value="DUF6469"/>
    <property type="match status" value="1"/>
</dbReference>
<dbReference type="PaxDb" id="4097-A0A1S3Y6B4"/>
<proteinExistence type="predicted"/>
<dbReference type="Pfam" id="PF00580">
    <property type="entry name" value="UvrD-helicase"/>
    <property type="match status" value="1"/>
</dbReference>
<accession>A0A1S3Y6B4</accession>
<evidence type="ECO:0000256" key="4">
    <source>
        <dbReference type="ARBA" id="ARBA00022840"/>
    </source>
</evidence>
<dbReference type="OMA" id="QRRNCIF"/>
<dbReference type="PANTHER" id="PTHR21529">
    <property type="entry name" value="MAMMARY TURMOR VIRUS RECEPTOR HOMOLOG 1, 2 MTVR1, 2"/>
    <property type="match status" value="1"/>
</dbReference>
<evidence type="ECO:0000313" key="8">
    <source>
        <dbReference type="RefSeq" id="XP_016447625.1"/>
    </source>
</evidence>
<feature type="compositionally biased region" description="Basic residues" evidence="6">
    <location>
        <begin position="2716"/>
        <end position="2733"/>
    </location>
</feature>
<feature type="domain" description="UvrD-like helicase ATP-binding" evidence="7">
    <location>
        <begin position="996"/>
        <end position="1398"/>
    </location>
</feature>
<dbReference type="InterPro" id="IPR014016">
    <property type="entry name" value="UvrD-like_ATP-bd"/>
</dbReference>
<dbReference type="CDD" id="cd18808">
    <property type="entry name" value="SF1_C_Upf1"/>
    <property type="match status" value="1"/>
</dbReference>
<dbReference type="InterPro" id="IPR045529">
    <property type="entry name" value="DUF6469"/>
</dbReference>
<keyword evidence="4 5" id="KW-0067">ATP-binding</keyword>
<dbReference type="InterPro" id="IPR047187">
    <property type="entry name" value="SF1_C_Upf1"/>
</dbReference>
<keyword evidence="3 5" id="KW-0347">Helicase</keyword>
<evidence type="ECO:0000256" key="2">
    <source>
        <dbReference type="ARBA" id="ARBA00022801"/>
    </source>
</evidence>
<keyword evidence="2 5" id="KW-0378">Hydrolase</keyword>
<dbReference type="Gene3D" id="3.40.50.300">
    <property type="entry name" value="P-loop containing nucleotide triphosphate hydrolases"/>
    <property type="match status" value="4"/>
</dbReference>
<dbReference type="GO" id="GO:0016787">
    <property type="term" value="F:hydrolase activity"/>
    <property type="evidence" value="ECO:0007669"/>
    <property type="project" value="UniProtKB-UniRule"/>
</dbReference>
<dbReference type="KEGG" id="nta:107772650"/>
<organism evidence="8">
    <name type="scientific">Nicotiana tabacum</name>
    <name type="common">Common tobacco</name>
    <dbReference type="NCBI Taxonomy" id="4097"/>
    <lineage>
        <taxon>Eukaryota</taxon>
        <taxon>Viridiplantae</taxon>
        <taxon>Streptophyta</taxon>
        <taxon>Embryophyta</taxon>
        <taxon>Tracheophyta</taxon>
        <taxon>Spermatophyta</taxon>
        <taxon>Magnoliopsida</taxon>
        <taxon>eudicotyledons</taxon>
        <taxon>Gunneridae</taxon>
        <taxon>Pentapetalae</taxon>
        <taxon>asterids</taxon>
        <taxon>lamiids</taxon>
        <taxon>Solanales</taxon>
        <taxon>Solanaceae</taxon>
        <taxon>Nicotianoideae</taxon>
        <taxon>Nicotianeae</taxon>
        <taxon>Nicotiana</taxon>
    </lineage>
</organism>
<name>A0A1S3Y6B4_TOBAC</name>
<dbReference type="GO" id="GO:0004386">
    <property type="term" value="F:helicase activity"/>
    <property type="evidence" value="ECO:0007669"/>
    <property type="project" value="UniProtKB-UniRule"/>
</dbReference>
<feature type="non-terminal residue" evidence="8">
    <location>
        <position position="1"/>
    </location>
</feature>
<dbReference type="InterPro" id="IPR027417">
    <property type="entry name" value="P-loop_NTPase"/>
</dbReference>
<dbReference type="PANTHER" id="PTHR21529:SF4">
    <property type="entry name" value="TPR AND ANKYRIN REPEAT-CONTAINING PROTEIN 1"/>
    <property type="match status" value="1"/>
</dbReference>
<sequence length="2733" mass="311195">VEKIPQSFESVEHYLGSFFFPLLEESRADIAASLKDINKAPFAELISIDEVKRNGSLVFDVKVDYWRNTCSDGTRYRTSPGDIFVMSNAKPETTYDLQRPGCHWTFAFVTDVNKNENDASASFKVRVPPHNVMRRTFYIVFLVNVMPNSSVWNALRMQKNLNIIEEVLYPVHEKRIEQKCEVCSTSTNDGLVGEVVCSPWSKLNDSQANAIFTCLATMKCHHKASVKLICGPPGTGKTRTLSVMLFTLLQMKYRTVTCAPTDVATAQVASKLVKLVRESSKNEFEGFFPLGEILLFGNNNYDEGEDIGKISLNYRVDRLAECFEPTTGWNHCVSSMIGFLEDCQYISLIDFARAPFRSTASSLRKCMLIICTHLPICFIRKENIERMTSVFSLLDSLEGMLFQKNVVSLELCQQAFGVSSSKSFLGDLSLHSFCSRLLVLLKDLQKSLRKLDLPCATSKGLIAEFCIQMASLVFCTASTSYKLHSVDTKPFDLLAVDDADKLKECEAVIPLQLRGLRHAVLVGDECQLYATVKSRISHEAGFGRSLLERLGSLGHAKHLLNVQYRMHPSISQFPNSVFYRKQILDAPDVKRKGYEKMYLTGQCFGPYSFINVPWGEEELDNVGYRRNLVEVALVLQVVESLFKAWSASKKKLSIGVISPYASQVLAIQDRLGQKYNKDAHFEVKVNTVDAFQGGEEDIVIISTVRSNRAGSIGFLSSLRWTNVALTRARRCLWILGNEQTLLASNFIWEALVLDAKDRQCFFHADDDTDMRKTILDVKKELDQLDDLLNGDSILFKEQRWKVVFSDNFRKSFQKLASSCLRKYVLTLLVKLASGWRPKRSNVELVCESSSQVVKQFKVVEGRYVVCTIEIQKEFFHTQVLKVWDLLPLEEVAGFLRRLDRIYLMYTDEFISLCKEKYFEGDLEVPKSWKVHRDIVQYKKDVESKLICGSTSTLDDIDYVEKSRVSESLLLMKFYSLSSGVVSHLLSDHHGEEVDIPFEVTNEEREVIRFSKSSFILGRSGTGKTTVLTMKLFQKEQQHHSSVQGFSVAEGKEVNQCAWETRIRSYKENEESQCIGETSRTTLRQLFVTVSPKLCYAVKKQVSQLQRFACGGSFWAESSFEVDDLDGMKQFNDIPNSFIDIPYQKYPLVITFHKFLMMLDGTVGCSYFDRFTLKWKLSNERNLRSVAVQTFIREKEINYDRFCCLYWPRFSSQLTKNLDSSRVFTEIISHIKGGLQAGDSHHGKLSRDAYISMSEYRVSNLTAEKRNGMYDIFRAYEKMKMERGEFDISDLVNDLHHRLKCHHLDGDKIDFVYIDEVQDLTMRQISLFKYICRNVDEGFVFSGDTAQTIARGIDFRFEDIRNLFYNEFVMDSKGDKASKRIDKGHLSCVFQLLQNFRTHTGVLKLAQSVIDLLRHYFPQSVDVLKPETSLIDGAAPVLLKPGDDENAIITIFGNWGNNVGKIVGFGAEQVILVRDESAKKEISGLIGQKALVLTIVECKGLEFQDVLLYNFFSSSPLGNQWRVVYEFMNNQSLADLSFPSFSDTRHNVLCSELKHLYVAITRTRQRLWICESADEFSRPMFDYWQRLCLVKAREVDDSIAESMQTFSTPEEWKSRGMKLFWEKNYEMAIMCFKQAGEMNWEKRAKAAGIRAAAGRVLYSNPEKARAYLLEAAELFYSIARFESAAECFYDLRNYERAGSIYLDKCGESKLLEAAECFLLAGRYKRAAAVYAKGNYFTECLSVCTKGKCYDLGLKYIEYWKQHAAQGTNIGKSADEIDKIGKEFLESCAFNYFELKDTSCMMKFVRAFPSMDMKRKFLTSLKCLDELLLLEEESGNFAEAAEIARLKGDILCEADMIGKGEEFDKASSLILLYVLSYSLWMAGSKGWPMKSFVQKEDLLTKAMSFASHGTSFETTCIEIKVLSNESGDWSDLKHIFSASQKCRCLVGEILCCRKMLDFHFQNDAAKYVWDDKLSVNLQSSGELLSCCKVTVGTLVQFWNSWKKNVFDVLDSLECLGEVNFGEFKGVGEFCLKYFGVRQQLNGLNVSYVLLHPEAEWVKNIHNFVIRRNKQIVFVDARHFISAARIHWHTELVIVGLKVLETLASVYELAAKSMPLFCQSMCLLNIYEIAMSLSEFKHHDLNNFEGRIQNFLTLSTEYFEKVFPLDPRQSMVESMISLRRTKLSCDLLQEFIVQDIGSSYPLSYGQIGRIVIIWLSSGKISDELYKMIVGRIPSDAPLKSFIEILRCTKQRGSVEDFQSGDSVGGGNLLEFQDILSSNCNLECSLESLNNPVETMEVTLLRIFYEDLQDTFSANWKKMDENWMKIGDCLSPCCFLYLVERFLILVSQCRGFFFTAKSSFVEWLISEQFEARPTYGHAINTLPLEEFYDSILVMVQEVIYDKAGRVEWIARSNINVDLYYKQMVLRLVLILCVLCVNCEKYFDVLFKALSIDDVRSQLPEEIYAILQRGTENNDLQISEIGQAFQKGGDPLLVVNLDETVAEIEYSNVISVRLGANCSREDILSLLFPAKTCSSLIQTSTVREVISDPCANFSSHCGNQPKSSTMRLNWLSFQEISDVLNSSGSDECGTSADFSTLNLKEEMNANVNYLTAAINLSLSETPYACENMVEEARNMLQELIQLDSLMNTSPLDRGSIEKLLESLLSKKPNLEVFLNQFIVPEDNSWSVALKNQCEEILDVVCNEVAATDSETRVGDQGAGKKQGKAKGKFKKRKGNRKK</sequence>
<feature type="binding site" evidence="5">
    <location>
        <begin position="1017"/>
        <end position="1024"/>
    </location>
    <ligand>
        <name>ATP</name>
        <dbReference type="ChEBI" id="CHEBI:30616"/>
    </ligand>
</feature>
<evidence type="ECO:0000259" key="7">
    <source>
        <dbReference type="PROSITE" id="PS51198"/>
    </source>
</evidence>